<dbReference type="GO" id="GO:0016740">
    <property type="term" value="F:transferase activity"/>
    <property type="evidence" value="ECO:0007669"/>
    <property type="project" value="UniProtKB-KW"/>
</dbReference>
<keyword evidence="1" id="KW-0808">Transferase</keyword>
<name>A0A7U0GB99_9CAUD</name>
<proteinExistence type="predicted"/>
<protein>
    <submittedName>
        <fullName evidence="1">Glycosyltransferase</fullName>
    </submittedName>
</protein>
<gene>
    <name evidence="1" type="ORF">vBKpMFBKp24_176</name>
</gene>
<dbReference type="InterPro" id="IPR029044">
    <property type="entry name" value="Nucleotide-diphossugar_trans"/>
</dbReference>
<dbReference type="SUPFAM" id="SSF53448">
    <property type="entry name" value="Nucleotide-diphospho-sugar transferases"/>
    <property type="match status" value="1"/>
</dbReference>
<accession>A0A7U0GB99</accession>
<sequence>MDVIIDGKRYIPEEHASRKIGIAISTRNRHDVLKKTLAEHAKFLPPNAVIYIVDDGSDTPVQAPDWAAVHRHEKSEGIVAVKNTSLRLLIDAGCEHLYLWDDDAYPIADNWWVPYMLSPEPHLGYQFKDLAGKRKINDVIEVYNDGKHFALSGQRGVMLYYHKSAIDKVGGFDPIYQRGMYEHVDLALRIHNAGLTTFPFGDVVGSNRLIHSMDEYEEVARSVPPADRQQQVERNVKIYTARRKSQYAGYAPYRKARRVVATALLTACTDPQRQNTHMAASSALLQTWAESIKGAEKIVFADQLSDMSGVTIIKVPEVRNLSPYFLRWLHIYQWLRDNPDVTQIWCTDGTDVKMLKEPWDEMEPGKVYVGNEHTTYANPWFDKVNYQKYLKNFITANKNEQVVNAGLIGGSREDVMQLAHGMIAQVWKMKSEIFWREELAPESVTDMVMFGIEAKKFGDRLVHGPIVNTVFKGNEHGKDIAWFAHK</sequence>
<reference evidence="1 2" key="1">
    <citation type="submission" date="2020-12" db="EMBL/GenBank/DDBJ databases">
        <title>Genomic characterization of four novel bacteriophages infecting Klebsiella pneumoniae.</title>
        <authorList>
            <person name="Estrada Bonilla B."/>
            <person name="Costa A.R."/>
            <person name="van Rossum T."/>
            <person name="Hagedoorn S."/>
            <person name="Wallinga H."/>
            <person name="Xiao M."/>
            <person name="Song W."/>
            <person name="Haas P.-J."/>
            <person name="Nobrega F.L."/>
            <person name="Brouns S.J.J."/>
        </authorList>
    </citation>
    <scope>NUCLEOTIDE SEQUENCE [LARGE SCALE GENOMIC DNA]</scope>
</reference>
<keyword evidence="2" id="KW-1185">Reference proteome</keyword>
<dbReference type="EMBL" id="MW394391">
    <property type="protein sequence ID" value="QQV92041.1"/>
    <property type="molecule type" value="Genomic_DNA"/>
</dbReference>
<evidence type="ECO:0000313" key="1">
    <source>
        <dbReference type="EMBL" id="QQV92041.1"/>
    </source>
</evidence>
<dbReference type="Gene3D" id="3.90.550.10">
    <property type="entry name" value="Spore Coat Polysaccharide Biosynthesis Protein SpsA, Chain A"/>
    <property type="match status" value="1"/>
</dbReference>
<dbReference type="Proteomes" id="UP000596381">
    <property type="component" value="Segment"/>
</dbReference>
<evidence type="ECO:0000313" key="2">
    <source>
        <dbReference type="Proteomes" id="UP000596381"/>
    </source>
</evidence>
<organism evidence="1 2">
    <name type="scientific">Klebsiella phage vB_KpM_FBKp24</name>
    <dbReference type="NCBI Taxonomy" id="2801834"/>
    <lineage>
        <taxon>Viruses</taxon>
        <taxon>Duplodnaviria</taxon>
        <taxon>Heunggongvirae</taxon>
        <taxon>Uroviricota</taxon>
        <taxon>Caudoviricetes</taxon>
        <taxon>Chimalliviridae</taxon>
        <taxon>Maaswegvirus</taxon>
        <taxon>Maaswegvirus Kp24</taxon>
    </lineage>
</organism>